<dbReference type="CDD" id="cd04301">
    <property type="entry name" value="NAT_SF"/>
    <property type="match status" value="1"/>
</dbReference>
<evidence type="ECO:0000313" key="3">
    <source>
        <dbReference type="Proteomes" id="UP001409585"/>
    </source>
</evidence>
<dbReference type="AlphaFoldDB" id="A0AAV3U335"/>
<gene>
    <name evidence="2" type="ORF">GCM10025791_24900</name>
</gene>
<feature type="domain" description="N-acetyltransferase" evidence="1">
    <location>
        <begin position="5"/>
        <end position="154"/>
    </location>
</feature>
<dbReference type="InterPro" id="IPR000182">
    <property type="entry name" value="GNAT_dom"/>
</dbReference>
<evidence type="ECO:0000259" key="1">
    <source>
        <dbReference type="PROSITE" id="PS51186"/>
    </source>
</evidence>
<dbReference type="Pfam" id="PF00583">
    <property type="entry name" value="Acetyltransf_1"/>
    <property type="match status" value="1"/>
</dbReference>
<dbReference type="InterPro" id="IPR016181">
    <property type="entry name" value="Acyl_CoA_acyltransferase"/>
</dbReference>
<dbReference type="Gene3D" id="3.40.630.30">
    <property type="match status" value="1"/>
</dbReference>
<name>A0AAV3U335_9ALTE</name>
<keyword evidence="3" id="KW-1185">Reference proteome</keyword>
<comment type="caution">
    <text evidence="2">The sequence shown here is derived from an EMBL/GenBank/DDBJ whole genome shotgun (WGS) entry which is preliminary data.</text>
</comment>
<dbReference type="SUPFAM" id="SSF55729">
    <property type="entry name" value="Acyl-CoA N-acyltransferases (Nat)"/>
    <property type="match status" value="1"/>
</dbReference>
<organism evidence="2 3">
    <name type="scientific">Halioxenophilus aromaticivorans</name>
    <dbReference type="NCBI Taxonomy" id="1306992"/>
    <lineage>
        <taxon>Bacteria</taxon>
        <taxon>Pseudomonadati</taxon>
        <taxon>Pseudomonadota</taxon>
        <taxon>Gammaproteobacteria</taxon>
        <taxon>Alteromonadales</taxon>
        <taxon>Alteromonadaceae</taxon>
        <taxon>Halioxenophilus</taxon>
    </lineage>
</organism>
<evidence type="ECO:0000313" key="2">
    <source>
        <dbReference type="EMBL" id="GAA4944808.1"/>
    </source>
</evidence>
<reference evidence="3" key="1">
    <citation type="journal article" date="2019" name="Int. J. Syst. Evol. Microbiol.">
        <title>The Global Catalogue of Microorganisms (GCM) 10K type strain sequencing project: providing services to taxonomists for standard genome sequencing and annotation.</title>
        <authorList>
            <consortium name="The Broad Institute Genomics Platform"/>
            <consortium name="The Broad Institute Genome Sequencing Center for Infectious Disease"/>
            <person name="Wu L."/>
            <person name="Ma J."/>
        </authorList>
    </citation>
    <scope>NUCLEOTIDE SEQUENCE [LARGE SCALE GENOMIC DNA]</scope>
    <source>
        <strain evidence="3">JCM 19134</strain>
    </source>
</reference>
<protein>
    <submittedName>
        <fullName evidence="2">GNAT family N-acetyltransferase</fullName>
    </submittedName>
</protein>
<dbReference type="PROSITE" id="PS51186">
    <property type="entry name" value="GNAT"/>
    <property type="match status" value="1"/>
</dbReference>
<sequence length="154" mass="17586">MNVVTSLSDVTRENWIDVISLEISKQQERYVATPAEAIAASKFYDYYINRAVCCGTEIVGFLQYYRGYRNYRDGKPQEIFIDQLLIDVQHQGKGYGTAAVALALEEIKNIADVNVVSICYVEGHDVMCAFFKRFGFSVVEQDEFDETIMELHLT</sequence>
<dbReference type="EMBL" id="BAABLX010000023">
    <property type="protein sequence ID" value="GAA4944808.1"/>
    <property type="molecule type" value="Genomic_DNA"/>
</dbReference>
<accession>A0AAV3U335</accession>
<proteinExistence type="predicted"/>
<dbReference type="Proteomes" id="UP001409585">
    <property type="component" value="Unassembled WGS sequence"/>
</dbReference>
<dbReference type="GO" id="GO:0016747">
    <property type="term" value="F:acyltransferase activity, transferring groups other than amino-acyl groups"/>
    <property type="evidence" value="ECO:0007669"/>
    <property type="project" value="InterPro"/>
</dbReference>